<comment type="caution">
    <text evidence="2">The sequence shown here is derived from an EMBL/GenBank/DDBJ whole genome shotgun (WGS) entry which is preliminary data.</text>
</comment>
<dbReference type="Pfam" id="PF06197">
    <property type="entry name" value="DUF998"/>
    <property type="match status" value="1"/>
</dbReference>
<keyword evidence="1" id="KW-0472">Membrane</keyword>
<protein>
    <submittedName>
        <fullName evidence="2">DUF998 domain-containing protein</fullName>
    </submittedName>
</protein>
<feature type="transmembrane region" description="Helical" evidence="1">
    <location>
        <begin position="47"/>
        <end position="66"/>
    </location>
</feature>
<proteinExistence type="predicted"/>
<dbReference type="EMBL" id="JBHSFP010000002">
    <property type="protein sequence ID" value="MFC4529874.1"/>
    <property type="molecule type" value="Genomic_DNA"/>
</dbReference>
<keyword evidence="3" id="KW-1185">Reference proteome</keyword>
<keyword evidence="1" id="KW-0812">Transmembrane</keyword>
<keyword evidence="1" id="KW-1133">Transmembrane helix</keyword>
<dbReference type="RefSeq" id="WP_380836870.1">
    <property type="nucleotide sequence ID" value="NZ_JBHSFP010000002.1"/>
</dbReference>
<dbReference type="Proteomes" id="UP001596004">
    <property type="component" value="Unassembled WGS sequence"/>
</dbReference>
<sequence>MRRWMLGGLAGPVLFTLVWLIEGTLRPGYDPMRNWISELALTGRGWIQIAAFLACAVAIIGFADSLRRTFPAGPGSVWGPRLVAVHGAALFAAGIFSSDPGLGYPPGSDPAVTWHGILHSVAGPIAFFSLAGAALVYARRFAKAYCIASGTLVVLFWVVAGVLAGLDYGGTWSPAPSGLAERLSILTGYVWMVWLAWKARDAAGRTGADEHRNRRSR</sequence>
<dbReference type="InterPro" id="IPR009339">
    <property type="entry name" value="DUF998"/>
</dbReference>
<evidence type="ECO:0000313" key="2">
    <source>
        <dbReference type="EMBL" id="MFC4529874.1"/>
    </source>
</evidence>
<gene>
    <name evidence="2" type="ORF">ACFO60_03780</name>
</gene>
<evidence type="ECO:0000313" key="3">
    <source>
        <dbReference type="Proteomes" id="UP001596004"/>
    </source>
</evidence>
<feature type="transmembrane region" description="Helical" evidence="1">
    <location>
        <begin position="178"/>
        <end position="197"/>
    </location>
</feature>
<feature type="transmembrane region" description="Helical" evidence="1">
    <location>
        <begin position="78"/>
        <end position="97"/>
    </location>
</feature>
<reference evidence="3" key="1">
    <citation type="journal article" date="2019" name="Int. J. Syst. Evol. Microbiol.">
        <title>The Global Catalogue of Microorganisms (GCM) 10K type strain sequencing project: providing services to taxonomists for standard genome sequencing and annotation.</title>
        <authorList>
            <consortium name="The Broad Institute Genomics Platform"/>
            <consortium name="The Broad Institute Genome Sequencing Center for Infectious Disease"/>
            <person name="Wu L."/>
            <person name="Ma J."/>
        </authorList>
    </citation>
    <scope>NUCLEOTIDE SEQUENCE [LARGE SCALE GENOMIC DNA]</scope>
    <source>
        <strain evidence="3">CGMCC 4.7132</strain>
    </source>
</reference>
<feature type="transmembrane region" description="Helical" evidence="1">
    <location>
        <begin position="117"/>
        <end position="138"/>
    </location>
</feature>
<name>A0ABV9CA19_9ACTN</name>
<accession>A0ABV9CA19</accession>
<feature type="transmembrane region" description="Helical" evidence="1">
    <location>
        <begin position="145"/>
        <end position="166"/>
    </location>
</feature>
<evidence type="ECO:0000256" key="1">
    <source>
        <dbReference type="SAM" id="Phobius"/>
    </source>
</evidence>
<organism evidence="2 3">
    <name type="scientific">Sphaerisporangium dianthi</name>
    <dbReference type="NCBI Taxonomy" id="1436120"/>
    <lineage>
        <taxon>Bacteria</taxon>
        <taxon>Bacillati</taxon>
        <taxon>Actinomycetota</taxon>
        <taxon>Actinomycetes</taxon>
        <taxon>Streptosporangiales</taxon>
        <taxon>Streptosporangiaceae</taxon>
        <taxon>Sphaerisporangium</taxon>
    </lineage>
</organism>